<organism evidence="9 10">
    <name type="scientific">Cucumis sativus</name>
    <name type="common">Cucumber</name>
    <dbReference type="NCBI Taxonomy" id="3659"/>
    <lineage>
        <taxon>Eukaryota</taxon>
        <taxon>Viridiplantae</taxon>
        <taxon>Streptophyta</taxon>
        <taxon>Embryophyta</taxon>
        <taxon>Tracheophyta</taxon>
        <taxon>Spermatophyta</taxon>
        <taxon>Magnoliopsida</taxon>
        <taxon>eudicotyledons</taxon>
        <taxon>Gunneridae</taxon>
        <taxon>Pentapetalae</taxon>
        <taxon>rosids</taxon>
        <taxon>fabids</taxon>
        <taxon>Cucurbitales</taxon>
        <taxon>Cucurbitaceae</taxon>
        <taxon>Benincaseae</taxon>
        <taxon>Cucumis</taxon>
    </lineage>
</organism>
<dbReference type="GO" id="GO:0005669">
    <property type="term" value="C:transcription factor TFIID complex"/>
    <property type="evidence" value="ECO:0000318"/>
    <property type="project" value="GO_Central"/>
</dbReference>
<keyword evidence="5" id="KW-0804">Transcription</keyword>
<comment type="similarity">
    <text evidence="2">Belongs to the TAF8 family.</text>
</comment>
<proteinExistence type="inferred from homology"/>
<dbReference type="InterPro" id="IPR037818">
    <property type="entry name" value="TAF8"/>
</dbReference>
<keyword evidence="6" id="KW-0539">Nucleus</keyword>
<dbReference type="GO" id="GO:0006366">
    <property type="term" value="P:transcription by RNA polymerase II"/>
    <property type="evidence" value="ECO:0000318"/>
    <property type="project" value="GO_Central"/>
</dbReference>
<dbReference type="CDD" id="cd08049">
    <property type="entry name" value="TAF8"/>
    <property type="match status" value="1"/>
</dbReference>
<evidence type="ECO:0000256" key="1">
    <source>
        <dbReference type="ARBA" id="ARBA00004123"/>
    </source>
</evidence>
<name>A0A0A0KF51_CUCSA</name>
<reference evidence="9 10" key="4">
    <citation type="journal article" date="2011" name="BMC Genomics">
        <title>RNA-Seq improves annotation of protein-coding genes in the cucumber genome.</title>
        <authorList>
            <person name="Li Z."/>
            <person name="Zhang Z."/>
            <person name="Yan P."/>
            <person name="Huang S."/>
            <person name="Fei Z."/>
            <person name="Lin K."/>
        </authorList>
    </citation>
    <scope>NUCLEOTIDE SEQUENCE [LARGE SCALE GENOMIC DNA]</scope>
    <source>
        <strain evidence="10">cv. 9930</strain>
    </source>
</reference>
<evidence type="ECO:0000313" key="9">
    <source>
        <dbReference type="EMBL" id="KGN48183.1"/>
    </source>
</evidence>
<dbReference type="Pfam" id="PF10406">
    <property type="entry name" value="TAF8_C"/>
    <property type="match status" value="1"/>
</dbReference>
<comment type="subcellular location">
    <subcellularLocation>
        <location evidence="1">Nucleus</location>
    </subcellularLocation>
</comment>
<dbReference type="AlphaFoldDB" id="A0A0A0KF51"/>
<dbReference type="SMART" id="SM00576">
    <property type="entry name" value="BTP"/>
    <property type="match status" value="1"/>
</dbReference>
<dbReference type="Proteomes" id="UP000029981">
    <property type="component" value="Chromosome 6"/>
</dbReference>
<dbReference type="PANTHER" id="PTHR46338:SF1">
    <property type="entry name" value="TRANSCRIPTION INITIATION FACTOR TFIID SUBUNIT 8"/>
    <property type="match status" value="1"/>
</dbReference>
<dbReference type="EMBL" id="CM002927">
    <property type="protein sequence ID" value="KGN48183.1"/>
    <property type="molecule type" value="Genomic_DNA"/>
</dbReference>
<dbReference type="InterPro" id="IPR006565">
    <property type="entry name" value="BTP"/>
</dbReference>
<dbReference type="PANTHER" id="PTHR46338">
    <property type="entry name" value="TRANSCRIPTION INITIATION FACTOR TFIID SUBUNIT 8"/>
    <property type="match status" value="1"/>
</dbReference>
<keyword evidence="10" id="KW-1185">Reference proteome</keyword>
<dbReference type="Gramene" id="KGN48183">
    <property type="protein sequence ID" value="KGN48183"/>
    <property type="gene ID" value="Csa_6G446430"/>
</dbReference>
<dbReference type="STRING" id="3659.A0A0A0KF51"/>
<evidence type="ECO:0000256" key="7">
    <source>
        <dbReference type="SAM" id="MobiDB-lite"/>
    </source>
</evidence>
<keyword evidence="4" id="KW-0805">Transcription regulation</keyword>
<evidence type="ECO:0000313" key="10">
    <source>
        <dbReference type="Proteomes" id="UP000029981"/>
    </source>
</evidence>
<gene>
    <name evidence="9" type="ORF">Csa_6G446430</name>
</gene>
<feature type="domain" description="Bromodomain associated" evidence="8">
    <location>
        <begin position="25"/>
        <end position="104"/>
    </location>
</feature>
<dbReference type="InterPro" id="IPR009072">
    <property type="entry name" value="Histone-fold"/>
</dbReference>
<evidence type="ECO:0000256" key="3">
    <source>
        <dbReference type="ARBA" id="ARBA00017307"/>
    </source>
</evidence>
<evidence type="ECO:0000256" key="6">
    <source>
        <dbReference type="ARBA" id="ARBA00023242"/>
    </source>
</evidence>
<evidence type="ECO:0000256" key="2">
    <source>
        <dbReference type="ARBA" id="ARBA00008767"/>
    </source>
</evidence>
<reference evidence="9 10" key="1">
    <citation type="journal article" date="2009" name="Nat. Genet.">
        <title>The genome of the cucumber, Cucumis sativus L.</title>
        <authorList>
            <person name="Huang S."/>
            <person name="Li R."/>
            <person name="Zhang Z."/>
            <person name="Li L."/>
            <person name="Gu X."/>
            <person name="Fan W."/>
            <person name="Lucas W.J."/>
            <person name="Wang X."/>
            <person name="Xie B."/>
            <person name="Ni P."/>
            <person name="Ren Y."/>
            <person name="Zhu H."/>
            <person name="Li J."/>
            <person name="Lin K."/>
            <person name="Jin W."/>
            <person name="Fei Z."/>
            <person name="Li G."/>
            <person name="Staub J."/>
            <person name="Kilian A."/>
            <person name="van der Vossen E.A."/>
            <person name="Wu Y."/>
            <person name="Guo J."/>
            <person name="He J."/>
            <person name="Jia Z."/>
            <person name="Ren Y."/>
            <person name="Tian G."/>
            <person name="Lu Y."/>
            <person name="Ruan J."/>
            <person name="Qian W."/>
            <person name="Wang M."/>
            <person name="Huang Q."/>
            <person name="Li B."/>
            <person name="Xuan Z."/>
            <person name="Cao J."/>
            <person name="Asan"/>
            <person name="Wu Z."/>
            <person name="Zhang J."/>
            <person name="Cai Q."/>
            <person name="Bai Y."/>
            <person name="Zhao B."/>
            <person name="Han Y."/>
            <person name="Li Y."/>
            <person name="Li X."/>
            <person name="Wang S."/>
            <person name="Shi Q."/>
            <person name="Liu S."/>
            <person name="Cho W.K."/>
            <person name="Kim J.Y."/>
            <person name="Xu Y."/>
            <person name="Heller-Uszynska K."/>
            <person name="Miao H."/>
            <person name="Cheng Z."/>
            <person name="Zhang S."/>
            <person name="Wu J."/>
            <person name="Yang Y."/>
            <person name="Kang H."/>
            <person name="Li M."/>
            <person name="Liang H."/>
            <person name="Ren X."/>
            <person name="Shi Z."/>
            <person name="Wen M."/>
            <person name="Jian M."/>
            <person name="Yang H."/>
            <person name="Zhang G."/>
            <person name="Yang Z."/>
            <person name="Chen R."/>
            <person name="Liu S."/>
            <person name="Li J."/>
            <person name="Ma L."/>
            <person name="Liu H."/>
            <person name="Zhou Y."/>
            <person name="Zhao J."/>
            <person name="Fang X."/>
            <person name="Li G."/>
            <person name="Fang L."/>
            <person name="Li Y."/>
            <person name="Liu D."/>
            <person name="Zheng H."/>
            <person name="Zhang Y."/>
            <person name="Qin N."/>
            <person name="Li Z."/>
            <person name="Yang G."/>
            <person name="Yang S."/>
            <person name="Bolund L."/>
            <person name="Kristiansen K."/>
            <person name="Zheng H."/>
            <person name="Li S."/>
            <person name="Zhang X."/>
            <person name="Yang H."/>
            <person name="Wang J."/>
            <person name="Sun R."/>
            <person name="Zhang B."/>
            <person name="Jiang S."/>
            <person name="Wang J."/>
            <person name="Du Y."/>
            <person name="Li S."/>
        </authorList>
    </citation>
    <scope>NUCLEOTIDE SEQUENCE [LARGE SCALE GENOMIC DNA]</scope>
    <source>
        <strain evidence="10">cv. 9930</strain>
    </source>
</reference>
<dbReference type="OrthoDB" id="436852at2759"/>
<reference evidence="9 10" key="2">
    <citation type="journal article" date="2009" name="PLoS ONE">
        <title>An integrated genetic and cytogenetic map of the cucumber genome.</title>
        <authorList>
            <person name="Ren Y."/>
            <person name="Zhang Z."/>
            <person name="Liu J."/>
            <person name="Staub J.E."/>
            <person name="Han Y."/>
            <person name="Cheng Z."/>
            <person name="Li X."/>
            <person name="Lu J."/>
            <person name="Miao H."/>
            <person name="Kang H."/>
            <person name="Xie B."/>
            <person name="Gu X."/>
            <person name="Wang X."/>
            <person name="Du Y."/>
            <person name="Jin W."/>
            <person name="Huang S."/>
        </authorList>
    </citation>
    <scope>NUCLEOTIDE SEQUENCE [LARGE SCALE GENOMIC DNA]</scope>
    <source>
        <strain evidence="10">cv. 9930</strain>
    </source>
</reference>
<reference evidence="9 10" key="3">
    <citation type="journal article" date="2010" name="BMC Genomics">
        <title>Transcriptome sequencing and comparative analysis of cucumber flowers with different sex types.</title>
        <authorList>
            <person name="Guo S."/>
            <person name="Zheng Y."/>
            <person name="Joung J.G."/>
            <person name="Liu S."/>
            <person name="Zhang Z."/>
            <person name="Crasta O.R."/>
            <person name="Sobral B.W."/>
            <person name="Xu Y."/>
            <person name="Huang S."/>
            <person name="Fei Z."/>
        </authorList>
    </citation>
    <scope>NUCLEOTIDE SEQUENCE [LARGE SCALE GENOMIC DNA]</scope>
    <source>
        <strain evidence="10">cv. 9930</strain>
    </source>
</reference>
<dbReference type="OMA" id="QFLEECG"/>
<evidence type="ECO:0000256" key="4">
    <source>
        <dbReference type="ARBA" id="ARBA00023015"/>
    </source>
</evidence>
<evidence type="ECO:0000259" key="8">
    <source>
        <dbReference type="SMART" id="SM00576"/>
    </source>
</evidence>
<sequence length="360" mass="40554">MSHGGGNITRENENQVDRFRRGGGDDFGREVSKIAAAQICQSLGFQGSKESAMDTLAEIVIVYLSDLGKMASFYSNLAGRTECNVFDIVRGFKDLEAPGSSHQDAEVSRCLAGSRTIQEIFEYVNSVQEIPFAQPVPRFPIIKSCKVLPSFIQMRETPPSKHIPNWLPAFPDPHTYIYTPVWNKRTTDPRTDKIEQARQRRKAEKSLLSLQQRLVVNTGNLEEELPSFDSNTPHDIELQPRENVVSVVKSSLKHSDNDFDDSSHVLEAFAPAIEAVKGSGFYDDEEGVKKALPIVRPLVQFKFKTGKKLLGDSLDLNIQKKGMGRTVYLVGRDDERDDKKRRAEYILRQSVENPQELNQL</sequence>
<dbReference type="GO" id="GO:0046982">
    <property type="term" value="F:protein heterodimerization activity"/>
    <property type="evidence" value="ECO:0007669"/>
    <property type="project" value="InterPro"/>
</dbReference>
<protein>
    <recommendedName>
        <fullName evidence="3">Transcription initiation factor TFIID subunit 8</fullName>
    </recommendedName>
</protein>
<feature type="region of interest" description="Disordered" evidence="7">
    <location>
        <begin position="1"/>
        <end position="22"/>
    </location>
</feature>
<dbReference type="KEGG" id="csv:101222808"/>
<feature type="compositionally biased region" description="Basic and acidic residues" evidence="7">
    <location>
        <begin position="10"/>
        <end position="22"/>
    </location>
</feature>
<dbReference type="InterPro" id="IPR019473">
    <property type="entry name" value="TFIID_su8_C"/>
</dbReference>
<accession>A0A0A0KF51</accession>
<evidence type="ECO:0000256" key="5">
    <source>
        <dbReference type="ARBA" id="ARBA00023163"/>
    </source>
</evidence>
<dbReference type="Pfam" id="PF07524">
    <property type="entry name" value="Bromo_TP"/>
    <property type="match status" value="1"/>
</dbReference>
<dbReference type="Gene3D" id="1.10.20.10">
    <property type="entry name" value="Histone, subunit A"/>
    <property type="match status" value="1"/>
</dbReference>